<dbReference type="Pfam" id="PF13503">
    <property type="entry name" value="DUF4123"/>
    <property type="match status" value="1"/>
</dbReference>
<gene>
    <name evidence="2" type="ORF">H2515_05030</name>
</gene>
<sequence length="292" mass="32736">MPQFAFYAIVDSASSPDLFPQLMQFPRQAKCLYSGDIAPKIRSAAPYLIPLVKGSDLLAWWHEQCRKLQNGSFACKTRVPQESLQHHFKSLLQACLPTGKKCFFRFWDPHVLPIYLSACNTYEKAAFMGPMETLYMASSAHGPIKAFHNPLAKHPHYNPYTGPVYNDGVPIFQAVLHAFAPSAQGAMVATLCKKARKHLKAWSTPLSDGEMERLIQWAIPRAERYGFKTVESLWLFLVRMVSAGPRFDQIPEINAILTDSSLDTAGKAHAMAAQHLLLVWPQAKSFGMAWAE</sequence>
<feature type="domain" description="DUF4123" evidence="1">
    <location>
        <begin position="7"/>
        <end position="123"/>
    </location>
</feature>
<reference evidence="2 3" key="1">
    <citation type="submission" date="2020-07" db="EMBL/GenBank/DDBJ databases">
        <title>Complete genome sequence analysis of Acidithiobacillus ferrivorans XJFY6S-08 reveals extreme environmental adaptation to alpine acid mine drainage.</title>
        <authorList>
            <person name="Yan L."/>
            <person name="Ni Y."/>
        </authorList>
    </citation>
    <scope>NUCLEOTIDE SEQUENCE [LARGE SCALE GENOMIC DNA]</scope>
    <source>
        <strain evidence="2 3">XJFY6S-08</strain>
    </source>
</reference>
<proteinExistence type="predicted"/>
<protein>
    <submittedName>
        <fullName evidence="2">DUF4123 domain-containing protein</fullName>
    </submittedName>
</protein>
<organism evidence="2 3">
    <name type="scientific">Acidithiobacillus ferrivorans</name>
    <dbReference type="NCBI Taxonomy" id="160808"/>
    <lineage>
        <taxon>Bacteria</taxon>
        <taxon>Pseudomonadati</taxon>
        <taxon>Pseudomonadota</taxon>
        <taxon>Acidithiobacillia</taxon>
        <taxon>Acidithiobacillales</taxon>
        <taxon>Acidithiobacillaceae</taxon>
        <taxon>Acidithiobacillus</taxon>
    </lineage>
</organism>
<dbReference type="RefSeq" id="WP_198661059.1">
    <property type="nucleotide sequence ID" value="NZ_CP059488.1"/>
</dbReference>
<dbReference type="AlphaFoldDB" id="A0A7T4WFH6"/>
<evidence type="ECO:0000259" key="1">
    <source>
        <dbReference type="Pfam" id="PF13503"/>
    </source>
</evidence>
<dbReference type="Proteomes" id="UP000595420">
    <property type="component" value="Chromosome"/>
</dbReference>
<evidence type="ECO:0000313" key="3">
    <source>
        <dbReference type="Proteomes" id="UP000595420"/>
    </source>
</evidence>
<evidence type="ECO:0000313" key="2">
    <source>
        <dbReference type="EMBL" id="QQD73622.1"/>
    </source>
</evidence>
<dbReference type="InterPro" id="IPR025391">
    <property type="entry name" value="DUF4123"/>
</dbReference>
<dbReference type="EMBL" id="CP059488">
    <property type="protein sequence ID" value="QQD73622.1"/>
    <property type="molecule type" value="Genomic_DNA"/>
</dbReference>
<name>A0A7T4WFH6_9PROT</name>
<accession>A0A7T4WFH6</accession>